<keyword evidence="2" id="KW-1185">Reference proteome</keyword>
<sequence>MSHSTALLWSRTGFNTIHSLQYHTSTTLSVSKPNQRVFLGMAVECLRSPAPGSGPSAACPAVKLGGDWLRHFCHRPSLYLPCPVLYPTGTTLAQLSVISGGGGGGGSLGTGGRRCSVEASKGLSIRRCSNQGRPGALPIVMAYCGSAQSESVTNCTKAKDRALNDDCIIPVTSERSS</sequence>
<organism evidence="1 2">
    <name type="scientific">Pleuronectes platessa</name>
    <name type="common">European plaice</name>
    <dbReference type="NCBI Taxonomy" id="8262"/>
    <lineage>
        <taxon>Eukaryota</taxon>
        <taxon>Metazoa</taxon>
        <taxon>Chordata</taxon>
        <taxon>Craniata</taxon>
        <taxon>Vertebrata</taxon>
        <taxon>Euteleostomi</taxon>
        <taxon>Actinopterygii</taxon>
        <taxon>Neopterygii</taxon>
        <taxon>Teleostei</taxon>
        <taxon>Neoteleostei</taxon>
        <taxon>Acanthomorphata</taxon>
        <taxon>Carangaria</taxon>
        <taxon>Pleuronectiformes</taxon>
        <taxon>Pleuronectoidei</taxon>
        <taxon>Pleuronectidae</taxon>
        <taxon>Pleuronectes</taxon>
    </lineage>
</organism>
<comment type="caution">
    <text evidence="1">The sequence shown here is derived from an EMBL/GenBank/DDBJ whole genome shotgun (WGS) entry which is preliminary data.</text>
</comment>
<evidence type="ECO:0000313" key="2">
    <source>
        <dbReference type="Proteomes" id="UP001153269"/>
    </source>
</evidence>
<reference evidence="1" key="1">
    <citation type="submission" date="2020-03" db="EMBL/GenBank/DDBJ databases">
        <authorList>
            <person name="Weist P."/>
        </authorList>
    </citation>
    <scope>NUCLEOTIDE SEQUENCE</scope>
</reference>
<dbReference type="EMBL" id="CADEAL010001713">
    <property type="protein sequence ID" value="CAB1434940.1"/>
    <property type="molecule type" value="Genomic_DNA"/>
</dbReference>
<protein>
    <submittedName>
        <fullName evidence="1">Uncharacterized protein</fullName>
    </submittedName>
</protein>
<proteinExistence type="predicted"/>
<name>A0A9N7UQS5_PLEPL</name>
<evidence type="ECO:0000313" key="1">
    <source>
        <dbReference type="EMBL" id="CAB1434940.1"/>
    </source>
</evidence>
<dbReference type="Proteomes" id="UP001153269">
    <property type="component" value="Unassembled WGS sequence"/>
</dbReference>
<gene>
    <name evidence="1" type="ORF">PLEPLA_LOCUS23042</name>
</gene>
<accession>A0A9N7UQS5</accession>
<dbReference type="AlphaFoldDB" id="A0A9N7UQS5"/>